<accession>A0A1V3NV75</accession>
<gene>
    <name evidence="1" type="ORF">B1C78_00525</name>
</gene>
<dbReference type="Proteomes" id="UP000189462">
    <property type="component" value="Unassembled WGS sequence"/>
</dbReference>
<evidence type="ECO:0000313" key="2">
    <source>
        <dbReference type="Proteomes" id="UP000189462"/>
    </source>
</evidence>
<name>A0A1V3NV75_9GAMM</name>
<keyword evidence="2" id="KW-1185">Reference proteome</keyword>
<proteinExistence type="predicted"/>
<evidence type="ECO:0000313" key="1">
    <source>
        <dbReference type="EMBL" id="OOG28853.1"/>
    </source>
</evidence>
<dbReference type="AlphaFoldDB" id="A0A1V3NV75"/>
<dbReference type="OrthoDB" id="7056630at2"/>
<sequence length="187" mass="21628">MDLRDTYLRLRRKHPHANASAALRSARNHLRLQERIARTGFEWEDDRHYNPTATWSEAGFDLVAKVTADEHGWWEEIGCGNGRFSDTWESGAVRHHRGGSRDCRWFIPLNADYAHQEYERACDYGRGWTYVRLEVVAIRTDIELSRSALHGLESDSGEDYFTETAFELADRAIEEACEAIGRLCRSH</sequence>
<dbReference type="STRING" id="108003.B1C78_00525"/>
<organism evidence="1 2">
    <name type="scientific">Thioalkalivibrio denitrificans</name>
    <dbReference type="NCBI Taxonomy" id="108003"/>
    <lineage>
        <taxon>Bacteria</taxon>
        <taxon>Pseudomonadati</taxon>
        <taxon>Pseudomonadota</taxon>
        <taxon>Gammaproteobacteria</taxon>
        <taxon>Chromatiales</taxon>
        <taxon>Ectothiorhodospiraceae</taxon>
        <taxon>Thioalkalivibrio</taxon>
    </lineage>
</organism>
<dbReference type="RefSeq" id="WP_077277188.1">
    <property type="nucleotide sequence ID" value="NZ_MVBK01000001.1"/>
</dbReference>
<protein>
    <submittedName>
        <fullName evidence="1">Uncharacterized protein</fullName>
    </submittedName>
</protein>
<comment type="caution">
    <text evidence="1">The sequence shown here is derived from an EMBL/GenBank/DDBJ whole genome shotgun (WGS) entry which is preliminary data.</text>
</comment>
<dbReference type="EMBL" id="MVBK01000001">
    <property type="protein sequence ID" value="OOG28853.1"/>
    <property type="molecule type" value="Genomic_DNA"/>
</dbReference>
<reference evidence="1 2" key="1">
    <citation type="submission" date="2017-02" db="EMBL/GenBank/DDBJ databases">
        <title>Genomic diversity within the haloalkaliphilic genus Thioalkalivibrio.</title>
        <authorList>
            <person name="Ahn A.-C."/>
            <person name="Meier-Kolthoff J."/>
            <person name="Overmars L."/>
            <person name="Richter M."/>
            <person name="Woyke T."/>
            <person name="Sorokin D.Y."/>
            <person name="Muyzer G."/>
        </authorList>
    </citation>
    <scope>NUCLEOTIDE SEQUENCE [LARGE SCALE GENOMIC DNA]</scope>
    <source>
        <strain evidence="1 2">ALJD</strain>
    </source>
</reference>